<evidence type="ECO:0000256" key="6">
    <source>
        <dbReference type="ARBA" id="ARBA00023295"/>
    </source>
</evidence>
<evidence type="ECO:0000313" key="13">
    <source>
        <dbReference type="Proteomes" id="UP000029424"/>
    </source>
</evidence>
<organism evidence="12 13">
    <name type="scientific">Burkholderia oklahomensis</name>
    <dbReference type="NCBI Taxonomy" id="342113"/>
    <lineage>
        <taxon>Bacteria</taxon>
        <taxon>Pseudomonadati</taxon>
        <taxon>Pseudomonadota</taxon>
        <taxon>Betaproteobacteria</taxon>
        <taxon>Burkholderiales</taxon>
        <taxon>Burkholderiaceae</taxon>
        <taxon>Burkholderia</taxon>
        <taxon>pseudomallei group</taxon>
    </lineage>
</organism>
<sequence length="543" mass="56647">MAAGVAAVSVMAASIATAGVVAASGSAARAAERAPADAGWRDVAAPASPGSAWPGSSRKRGFGANPAANPAASADVVPNLGADASTAGANPGGSTLRIEHASRLARANAGLDADGNATRSGRANPGGGARAELGERVSVAASERIGASVRANEIASEGARLRDAADRIATSASPAAKSVRASAAACTPSWPRWDRFKRDFMSADGRVIDVGSADERTVSEGQAYGLFFALVANDRPAFDALLYWTEHNLAQGDLAAHLPAWLWGRAADGAWRVLDANAASDADLWIAYALLEAGRLWRERSYTARGALLAKRVLDDETAMLPGLGLVLLPGPTGFRPMRDLWRLNPSYSPPQAIRGIGAHLPDDARWARLAASVGRVLIDSAPRGFAPDWALYRADRGFEPDADSRAESAYNAIRVYLWAGMLDASDALAQPLLARFAPFADHVAAHGAPPETVDATTGAAGPRDGNAGFSAAAVPFLDARGEHALADAQVARIVRLEREAASGYYANVLTLFGLGWRDGRYRFAADGTLNVRWSEPCSTPAR</sequence>
<protein>
    <recommendedName>
        <fullName evidence="9">Glucanase</fullName>
        <ecNumber evidence="9">3.2.1.-</ecNumber>
    </recommendedName>
</protein>
<dbReference type="SUPFAM" id="SSF48208">
    <property type="entry name" value="Six-hairpin glycosidases"/>
    <property type="match status" value="1"/>
</dbReference>
<evidence type="ECO:0000256" key="7">
    <source>
        <dbReference type="ARBA" id="ARBA00023326"/>
    </source>
</evidence>
<comment type="similarity">
    <text evidence="2 9">Belongs to the glycosyl hydrolase 8 (cellulase D) family.</text>
</comment>
<gene>
    <name evidence="12" type="ORF">DM82_5711</name>
</gene>
<feature type="region of interest" description="Disordered" evidence="10">
    <location>
        <begin position="109"/>
        <end position="130"/>
    </location>
</feature>
<feature type="compositionally biased region" description="Low complexity" evidence="10">
    <location>
        <begin position="44"/>
        <end position="56"/>
    </location>
</feature>
<dbReference type="InterPro" id="IPR008928">
    <property type="entry name" value="6-hairpin_glycosidase_sf"/>
</dbReference>
<evidence type="ECO:0000256" key="3">
    <source>
        <dbReference type="ARBA" id="ARBA00022729"/>
    </source>
</evidence>
<evidence type="ECO:0000256" key="4">
    <source>
        <dbReference type="ARBA" id="ARBA00022801"/>
    </source>
</evidence>
<evidence type="ECO:0000256" key="1">
    <source>
        <dbReference type="ARBA" id="ARBA00000966"/>
    </source>
</evidence>
<reference evidence="12 13" key="1">
    <citation type="submission" date="2014-06" db="EMBL/GenBank/DDBJ databases">
        <authorList>
            <person name="Bishop-Lilly K.A."/>
            <person name="Broomall S.M."/>
            <person name="Chain P.S."/>
            <person name="Chertkov O."/>
            <person name="Coyne S.R."/>
            <person name="Daligault H.E."/>
            <person name="Davenport K.W."/>
            <person name="Erkkila T."/>
            <person name="Frey K.G."/>
            <person name="Gibbons H.S."/>
            <person name="Gu W."/>
            <person name="Jaissle J."/>
            <person name="Johnson S.L."/>
            <person name="Koroleva G.I."/>
            <person name="Ladner J.T."/>
            <person name="Lo C.-C."/>
            <person name="Minogue T.D."/>
            <person name="Munk C."/>
            <person name="Palacios G.F."/>
            <person name="Redden C.L."/>
            <person name="Rosenzweig C.N."/>
            <person name="Scholz M.B."/>
            <person name="Teshima H."/>
            <person name="Xu Y."/>
        </authorList>
    </citation>
    <scope>NUCLEOTIDE SEQUENCE [LARGE SCALE GENOMIC DNA]</scope>
    <source>
        <strain evidence="12 13">EO147</strain>
    </source>
</reference>
<dbReference type="PRINTS" id="PR00735">
    <property type="entry name" value="GLHYDRLASE8"/>
</dbReference>
<name>A0AAI8BD24_9BURK</name>
<dbReference type="AlphaFoldDB" id="A0AAI8BD24"/>
<feature type="active site" description="Nucleophile" evidence="8">
    <location>
        <position position="281"/>
    </location>
</feature>
<dbReference type="Gene3D" id="1.50.10.10">
    <property type="match status" value="1"/>
</dbReference>
<dbReference type="InterPro" id="IPR012341">
    <property type="entry name" value="6hp_glycosidase-like_sf"/>
</dbReference>
<dbReference type="PROSITE" id="PS00812">
    <property type="entry name" value="GLYCOSYL_HYDROL_F8"/>
    <property type="match status" value="1"/>
</dbReference>
<dbReference type="GO" id="GO:0030245">
    <property type="term" value="P:cellulose catabolic process"/>
    <property type="evidence" value="ECO:0007669"/>
    <property type="project" value="UniProtKB-KW"/>
</dbReference>
<proteinExistence type="inferred from homology"/>
<evidence type="ECO:0000256" key="8">
    <source>
        <dbReference type="PROSITE-ProRule" id="PRU10058"/>
    </source>
</evidence>
<evidence type="ECO:0000256" key="9">
    <source>
        <dbReference type="RuleBase" id="RU361167"/>
    </source>
</evidence>
<dbReference type="EMBL" id="CP008727">
    <property type="protein sequence ID" value="AIO70016.1"/>
    <property type="molecule type" value="Genomic_DNA"/>
</dbReference>
<dbReference type="GO" id="GO:0008810">
    <property type="term" value="F:cellulase activity"/>
    <property type="evidence" value="ECO:0007669"/>
    <property type="project" value="UniProtKB-EC"/>
</dbReference>
<evidence type="ECO:0000313" key="12">
    <source>
        <dbReference type="EMBL" id="AIO70016.1"/>
    </source>
</evidence>
<accession>A0AAI8BD24</accession>
<keyword evidence="7 9" id="KW-0119">Carbohydrate metabolism</keyword>
<dbReference type="NCBIfam" id="NF008305">
    <property type="entry name" value="PRK11097.1"/>
    <property type="match status" value="1"/>
</dbReference>
<evidence type="ECO:0000256" key="2">
    <source>
        <dbReference type="ARBA" id="ARBA00009209"/>
    </source>
</evidence>
<evidence type="ECO:0000256" key="5">
    <source>
        <dbReference type="ARBA" id="ARBA00023001"/>
    </source>
</evidence>
<dbReference type="EC" id="3.2.1.-" evidence="9"/>
<evidence type="ECO:0000256" key="11">
    <source>
        <dbReference type="SAM" id="SignalP"/>
    </source>
</evidence>
<keyword evidence="5" id="KW-0136">Cellulose degradation</keyword>
<dbReference type="Proteomes" id="UP000029424">
    <property type="component" value="Chromosome 2"/>
</dbReference>
<dbReference type="KEGG" id="bok:DM82_5711"/>
<feature type="chain" id="PRO_5042537506" description="Glucanase" evidence="11">
    <location>
        <begin position="19"/>
        <end position="543"/>
    </location>
</feature>
<evidence type="ECO:0000256" key="10">
    <source>
        <dbReference type="SAM" id="MobiDB-lite"/>
    </source>
</evidence>
<keyword evidence="7 9" id="KW-0624">Polysaccharide degradation</keyword>
<keyword evidence="6 9" id="KW-0326">Glycosidase</keyword>
<keyword evidence="4 9" id="KW-0378">Hydrolase</keyword>
<keyword evidence="3 11" id="KW-0732">Signal</keyword>
<comment type="catalytic activity">
    <reaction evidence="1">
        <text>Endohydrolysis of (1-&gt;4)-beta-D-glucosidic linkages in cellulose, lichenin and cereal beta-D-glucans.</text>
        <dbReference type="EC" id="3.2.1.4"/>
    </reaction>
</comment>
<feature type="region of interest" description="Disordered" evidence="10">
    <location>
        <begin position="34"/>
        <end position="70"/>
    </location>
</feature>
<feature type="signal peptide" evidence="11">
    <location>
        <begin position="1"/>
        <end position="18"/>
    </location>
</feature>
<keyword evidence="13" id="KW-1185">Reference proteome</keyword>
<dbReference type="Pfam" id="PF01270">
    <property type="entry name" value="Glyco_hydro_8"/>
    <property type="match status" value="1"/>
</dbReference>
<dbReference type="InterPro" id="IPR019834">
    <property type="entry name" value="Glyco_hydro_8_CS"/>
</dbReference>
<dbReference type="InterPro" id="IPR002037">
    <property type="entry name" value="Glyco_hydro_8"/>
</dbReference>